<evidence type="ECO:0000256" key="1">
    <source>
        <dbReference type="SAM" id="Phobius"/>
    </source>
</evidence>
<keyword evidence="1" id="KW-1133">Transmembrane helix</keyword>
<feature type="transmembrane region" description="Helical" evidence="1">
    <location>
        <begin position="12"/>
        <end position="34"/>
    </location>
</feature>
<name>A0A1S7RKR3_9HYPH</name>
<reference evidence="2 3" key="1">
    <citation type="submission" date="2016-01" db="EMBL/GenBank/DDBJ databases">
        <authorList>
            <person name="Oliw E.H."/>
        </authorList>
    </citation>
    <scope>NUCLEOTIDE SEQUENCE [LARGE SCALE GENOMIC DNA]</scope>
    <source>
        <strain evidence="2 3">Zutra 3-1</strain>
    </source>
</reference>
<keyword evidence="1" id="KW-0472">Membrane</keyword>
<gene>
    <name evidence="2" type="ORF">AGR7C_Lc20062</name>
</gene>
<organism evidence="2 3">
    <name type="scientific">Agrobacterium deltaense Zutra 3/1</name>
    <dbReference type="NCBI Taxonomy" id="1183427"/>
    <lineage>
        <taxon>Bacteria</taxon>
        <taxon>Pseudomonadati</taxon>
        <taxon>Pseudomonadota</taxon>
        <taxon>Alphaproteobacteria</taxon>
        <taxon>Hyphomicrobiales</taxon>
        <taxon>Rhizobiaceae</taxon>
        <taxon>Rhizobium/Agrobacterium group</taxon>
        <taxon>Agrobacterium</taxon>
    </lineage>
</organism>
<evidence type="ECO:0000313" key="3">
    <source>
        <dbReference type="Proteomes" id="UP000191987"/>
    </source>
</evidence>
<proteinExistence type="predicted"/>
<accession>A0A1S7RKR3</accession>
<protein>
    <submittedName>
        <fullName evidence="2">Uncharacterized protein</fullName>
    </submittedName>
</protein>
<keyword evidence="1" id="KW-0812">Transmembrane</keyword>
<sequence length="35" mass="3913">MKPCRSALRFLLRYLHPIIVLAVLLAGPAAILLLR</sequence>
<evidence type="ECO:0000313" key="2">
    <source>
        <dbReference type="EMBL" id="CUX53903.1"/>
    </source>
</evidence>
<dbReference type="Proteomes" id="UP000191987">
    <property type="component" value="Unassembled WGS sequence"/>
</dbReference>
<dbReference type="AlphaFoldDB" id="A0A1S7RKR3"/>
<dbReference type="EMBL" id="FBWG01000038">
    <property type="protein sequence ID" value="CUX53903.1"/>
    <property type="molecule type" value="Genomic_DNA"/>
</dbReference>